<organism evidence="2 3">
    <name type="scientific">Aspergillus kawachii</name>
    <name type="common">White koji mold</name>
    <name type="synonym">Aspergillus awamori var. kawachi</name>
    <dbReference type="NCBI Taxonomy" id="1069201"/>
    <lineage>
        <taxon>Eukaryota</taxon>
        <taxon>Fungi</taxon>
        <taxon>Dikarya</taxon>
        <taxon>Ascomycota</taxon>
        <taxon>Pezizomycotina</taxon>
        <taxon>Eurotiomycetes</taxon>
        <taxon>Eurotiomycetidae</taxon>
        <taxon>Eurotiales</taxon>
        <taxon>Aspergillaceae</taxon>
        <taxon>Aspergillus</taxon>
        <taxon>Aspergillus subgen. Circumdati</taxon>
    </lineage>
</organism>
<feature type="region of interest" description="Disordered" evidence="1">
    <location>
        <begin position="14"/>
        <end position="60"/>
    </location>
</feature>
<evidence type="ECO:0000313" key="2">
    <source>
        <dbReference type="EMBL" id="GAT26752.1"/>
    </source>
</evidence>
<accession>A0A146FNF4</accession>
<evidence type="ECO:0000313" key="3">
    <source>
        <dbReference type="Proteomes" id="UP000075230"/>
    </source>
</evidence>
<sequence>MLCGEGESRLCAASENGLREGGETRPRAAQTASPSVQRSPENRVDESAKKEGKSPTGMASKVNEDVQGLAAMCPQGDGIPPAIWNRLAIWGSPPTVCDSMVSIKHQPCITS</sequence>
<comment type="caution">
    <text evidence="2">The sequence shown here is derived from an EMBL/GenBank/DDBJ whole genome shotgun (WGS) entry which is preliminary data.</text>
</comment>
<reference evidence="2 3" key="1">
    <citation type="journal article" date="2016" name="DNA Res.">
        <title>Genome sequence of Aspergillus luchuensis NBRC 4314.</title>
        <authorList>
            <person name="Yamada O."/>
            <person name="Machida M."/>
            <person name="Hosoyama A."/>
            <person name="Goto M."/>
            <person name="Takahashi T."/>
            <person name="Futagami T."/>
            <person name="Yamagata Y."/>
            <person name="Takeuchi M."/>
            <person name="Kobayashi T."/>
            <person name="Koike H."/>
            <person name="Abe K."/>
            <person name="Asai K."/>
            <person name="Arita M."/>
            <person name="Fujita N."/>
            <person name="Fukuda K."/>
            <person name="Higa K."/>
            <person name="Horikawa H."/>
            <person name="Ishikawa T."/>
            <person name="Jinno K."/>
            <person name="Kato Y."/>
            <person name="Kirimura K."/>
            <person name="Mizutani O."/>
            <person name="Nakasone K."/>
            <person name="Sano M."/>
            <person name="Shiraishi Y."/>
            <person name="Tsukahara M."/>
            <person name="Gomi K."/>
        </authorList>
    </citation>
    <scope>NUCLEOTIDE SEQUENCE [LARGE SCALE GENOMIC DNA]</scope>
    <source>
        <strain evidence="2 3">RIB 2604</strain>
    </source>
</reference>
<proteinExistence type="predicted"/>
<name>A0A146FNF4_ASPKA</name>
<feature type="compositionally biased region" description="Polar residues" evidence="1">
    <location>
        <begin position="30"/>
        <end position="39"/>
    </location>
</feature>
<dbReference type="Proteomes" id="UP000075230">
    <property type="component" value="Unassembled WGS sequence"/>
</dbReference>
<dbReference type="AlphaFoldDB" id="A0A146FNF4"/>
<protein>
    <submittedName>
        <fullName evidence="2">Aldehyde dehydrogenase</fullName>
    </submittedName>
</protein>
<reference evidence="3" key="2">
    <citation type="submission" date="2016-02" db="EMBL/GenBank/DDBJ databases">
        <title>Genome sequencing of Aspergillus luchuensis NBRC 4314.</title>
        <authorList>
            <person name="Yamada O."/>
        </authorList>
    </citation>
    <scope>NUCLEOTIDE SEQUENCE [LARGE SCALE GENOMIC DNA]</scope>
    <source>
        <strain evidence="3">RIB 2604</strain>
    </source>
</reference>
<dbReference type="EMBL" id="BCWF01000021">
    <property type="protein sequence ID" value="GAT26752.1"/>
    <property type="molecule type" value="Genomic_DNA"/>
</dbReference>
<gene>
    <name evidence="2" type="ORF">RIB2604_02104350</name>
</gene>
<evidence type="ECO:0000256" key="1">
    <source>
        <dbReference type="SAM" id="MobiDB-lite"/>
    </source>
</evidence>
<feature type="compositionally biased region" description="Basic and acidic residues" evidence="1">
    <location>
        <begin position="40"/>
        <end position="53"/>
    </location>
</feature>
<feature type="compositionally biased region" description="Basic and acidic residues" evidence="1">
    <location>
        <begin position="17"/>
        <end position="26"/>
    </location>
</feature>